<evidence type="ECO:0000256" key="6">
    <source>
        <dbReference type="PROSITE-ProRule" id="PRU10141"/>
    </source>
</evidence>
<feature type="binding site" evidence="6">
    <location>
        <position position="40"/>
    </location>
    <ligand>
        <name>ATP</name>
        <dbReference type="ChEBI" id="CHEBI:30616"/>
    </ligand>
</feature>
<dbReference type="GO" id="GO:0004674">
    <property type="term" value="F:protein serine/threonine kinase activity"/>
    <property type="evidence" value="ECO:0007669"/>
    <property type="project" value="UniProtKB-KW"/>
</dbReference>
<dbReference type="InterPro" id="IPR000719">
    <property type="entry name" value="Prot_kinase_dom"/>
</dbReference>
<dbReference type="InterPro" id="IPR017441">
    <property type="entry name" value="Protein_kinase_ATP_BS"/>
</dbReference>
<evidence type="ECO:0000256" key="1">
    <source>
        <dbReference type="ARBA" id="ARBA00022527"/>
    </source>
</evidence>
<dbReference type="GO" id="GO:0005524">
    <property type="term" value="F:ATP binding"/>
    <property type="evidence" value="ECO:0007669"/>
    <property type="project" value="UniProtKB-UniRule"/>
</dbReference>
<dbReference type="EMBL" id="GL378346">
    <property type="protein sequence ID" value="EFJ47236.1"/>
    <property type="molecule type" value="Genomic_DNA"/>
</dbReference>
<feature type="non-terminal residue" evidence="8">
    <location>
        <position position="261"/>
    </location>
</feature>
<evidence type="ECO:0000256" key="2">
    <source>
        <dbReference type="ARBA" id="ARBA00022679"/>
    </source>
</evidence>
<evidence type="ECO:0000256" key="4">
    <source>
        <dbReference type="ARBA" id="ARBA00022777"/>
    </source>
</evidence>
<dbReference type="RefSeq" id="XP_002951785.1">
    <property type="nucleotide sequence ID" value="XM_002951739.1"/>
</dbReference>
<evidence type="ECO:0000313" key="8">
    <source>
        <dbReference type="EMBL" id="EFJ47236.1"/>
    </source>
</evidence>
<dbReference type="InterPro" id="IPR050205">
    <property type="entry name" value="CDPK_Ser/Thr_kinases"/>
</dbReference>
<keyword evidence="3 6" id="KW-0547">Nucleotide-binding</keyword>
<dbReference type="OrthoDB" id="526903at2759"/>
<evidence type="ECO:0000313" key="9">
    <source>
        <dbReference type="Proteomes" id="UP000001058"/>
    </source>
</evidence>
<keyword evidence="9" id="KW-1185">Reference proteome</keyword>
<evidence type="ECO:0000259" key="7">
    <source>
        <dbReference type="PROSITE" id="PS50011"/>
    </source>
</evidence>
<dbReference type="AlphaFoldDB" id="D8TZ93"/>
<feature type="domain" description="Protein kinase" evidence="7">
    <location>
        <begin position="11"/>
        <end position="261"/>
    </location>
</feature>
<keyword evidence="2" id="KW-0808">Transferase</keyword>
<dbReference type="Proteomes" id="UP000001058">
    <property type="component" value="Unassembled WGS sequence"/>
</dbReference>
<dbReference type="InterPro" id="IPR011009">
    <property type="entry name" value="Kinase-like_dom_sf"/>
</dbReference>
<dbReference type="Pfam" id="PF00069">
    <property type="entry name" value="Pkinase"/>
    <property type="match status" value="1"/>
</dbReference>
<evidence type="ECO:0000256" key="5">
    <source>
        <dbReference type="ARBA" id="ARBA00022840"/>
    </source>
</evidence>
<dbReference type="Gene3D" id="1.10.510.10">
    <property type="entry name" value="Transferase(Phosphotransferase) domain 1"/>
    <property type="match status" value="1"/>
</dbReference>
<sequence>LGWRTDLRETYVQGKALGTGSFGKVHLGIHAATGEEVAIKTLPKERPRLSRAKLTLLDRLSDSPRVVQLLDCFEDEDNVYIVTEACRGGDLQKFSETYGPLTERCLALVALEVLQVVQSCHRLGILHGDVKPGEPPCTFKTFRAVDFGCSQLHYRHTRLSKRSGTPVYMAPEIFKRDYSFEVDIWSTGVLLYQLFCRQFPFWQGDSYNKALSLDEVAKAITEAEIRMDFGPWLTMSQEGLSFVRGCLHRDPAQRLTLDEAL</sequence>
<dbReference type="PANTHER" id="PTHR24349">
    <property type="entry name" value="SERINE/THREONINE-PROTEIN KINASE"/>
    <property type="match status" value="1"/>
</dbReference>
<dbReference type="KEGG" id="vcn:VOLCADRAFT_44097"/>
<keyword evidence="5 6" id="KW-0067">ATP-binding</keyword>
<protein>
    <recommendedName>
        <fullName evidence="7">Protein kinase domain-containing protein</fullName>
    </recommendedName>
</protein>
<dbReference type="SUPFAM" id="SSF56112">
    <property type="entry name" value="Protein kinase-like (PK-like)"/>
    <property type="match status" value="1"/>
</dbReference>
<keyword evidence="1" id="KW-0723">Serine/threonine-protein kinase</keyword>
<gene>
    <name evidence="8" type="ORF">VOLCADRAFT_44097</name>
</gene>
<dbReference type="InParanoid" id="D8TZ93"/>
<name>D8TZ93_VOLCA</name>
<evidence type="ECO:0000256" key="3">
    <source>
        <dbReference type="ARBA" id="ARBA00022741"/>
    </source>
</evidence>
<reference evidence="8 9" key="1">
    <citation type="journal article" date="2010" name="Science">
        <title>Genomic analysis of organismal complexity in the multicellular green alga Volvox carteri.</title>
        <authorList>
            <person name="Prochnik S.E."/>
            <person name="Umen J."/>
            <person name="Nedelcu A.M."/>
            <person name="Hallmann A."/>
            <person name="Miller S.M."/>
            <person name="Nishii I."/>
            <person name="Ferris P."/>
            <person name="Kuo A."/>
            <person name="Mitros T."/>
            <person name="Fritz-Laylin L.K."/>
            <person name="Hellsten U."/>
            <person name="Chapman J."/>
            <person name="Simakov O."/>
            <person name="Rensing S.A."/>
            <person name="Terry A."/>
            <person name="Pangilinan J."/>
            <person name="Kapitonov V."/>
            <person name="Jurka J."/>
            <person name="Salamov A."/>
            <person name="Shapiro H."/>
            <person name="Schmutz J."/>
            <person name="Grimwood J."/>
            <person name="Lindquist E."/>
            <person name="Lucas S."/>
            <person name="Grigoriev I.V."/>
            <person name="Schmitt R."/>
            <person name="Kirk D."/>
            <person name="Rokhsar D.S."/>
        </authorList>
    </citation>
    <scope>NUCLEOTIDE SEQUENCE [LARGE SCALE GENOMIC DNA]</scope>
    <source>
        <strain evidence="9">f. Nagariensis / Eve</strain>
    </source>
</reference>
<dbReference type="PROSITE" id="PS50011">
    <property type="entry name" value="PROTEIN_KINASE_DOM"/>
    <property type="match status" value="1"/>
</dbReference>
<dbReference type="GeneID" id="9615868"/>
<accession>D8TZ93</accession>
<dbReference type="eggNOG" id="KOG0032">
    <property type="taxonomic scope" value="Eukaryota"/>
</dbReference>
<proteinExistence type="predicted"/>
<feature type="non-terminal residue" evidence="8">
    <location>
        <position position="1"/>
    </location>
</feature>
<dbReference type="STRING" id="3068.D8TZ93"/>
<keyword evidence="4" id="KW-0418">Kinase</keyword>
<dbReference type="PROSITE" id="PS00107">
    <property type="entry name" value="PROTEIN_KINASE_ATP"/>
    <property type="match status" value="1"/>
</dbReference>
<organism evidence="9">
    <name type="scientific">Volvox carteri f. nagariensis</name>
    <dbReference type="NCBI Taxonomy" id="3068"/>
    <lineage>
        <taxon>Eukaryota</taxon>
        <taxon>Viridiplantae</taxon>
        <taxon>Chlorophyta</taxon>
        <taxon>core chlorophytes</taxon>
        <taxon>Chlorophyceae</taxon>
        <taxon>CS clade</taxon>
        <taxon>Chlamydomonadales</taxon>
        <taxon>Volvocaceae</taxon>
        <taxon>Volvox</taxon>
    </lineage>
</organism>